<dbReference type="EMBL" id="SMTK01000001">
    <property type="protein sequence ID" value="TDK27575.1"/>
    <property type="molecule type" value="Genomic_DNA"/>
</dbReference>
<dbReference type="OrthoDB" id="4951300at2"/>
<protein>
    <submittedName>
        <fullName evidence="2">DUF1508 domain-containing protein</fullName>
    </submittedName>
</protein>
<evidence type="ECO:0000313" key="3">
    <source>
        <dbReference type="Proteomes" id="UP000295411"/>
    </source>
</evidence>
<name>A0A4R5U1W3_9MICC</name>
<dbReference type="InterPro" id="IPR010879">
    <property type="entry name" value="DUF1508"/>
</dbReference>
<dbReference type="Gene3D" id="2.30.29.80">
    <property type="match status" value="1"/>
</dbReference>
<reference evidence="2 3" key="1">
    <citation type="submission" date="2019-03" db="EMBL/GenBank/DDBJ databases">
        <title>Arthrobacter sp. nov., an bacterium isolated from biocrust in Mu Us Desert.</title>
        <authorList>
            <person name="Lixiong L."/>
        </authorList>
    </citation>
    <scope>NUCLEOTIDE SEQUENCE [LARGE SCALE GENOMIC DNA]</scope>
    <source>
        <strain evidence="2 3">SLN-3</strain>
    </source>
</reference>
<evidence type="ECO:0000259" key="1">
    <source>
        <dbReference type="Pfam" id="PF07411"/>
    </source>
</evidence>
<gene>
    <name evidence="2" type="ORF">E2F48_00045</name>
</gene>
<accession>A0A4R5U1W3</accession>
<sequence length="68" mass="7448">MAAATQGGVMAGRFEIFRDDQERFRFRLTGEDGSTLITSEPYEDKETTVDGINGLRDCASMALVADLT</sequence>
<feature type="domain" description="DUF1508" evidence="1">
    <location>
        <begin position="21"/>
        <end position="66"/>
    </location>
</feature>
<comment type="caution">
    <text evidence="2">The sequence shown here is derived from an EMBL/GenBank/DDBJ whole genome shotgun (WGS) entry which is preliminary data.</text>
</comment>
<dbReference type="AlphaFoldDB" id="A0A4R5U1W3"/>
<dbReference type="SUPFAM" id="SSF160113">
    <property type="entry name" value="YegP-like"/>
    <property type="match status" value="1"/>
</dbReference>
<dbReference type="InterPro" id="IPR036913">
    <property type="entry name" value="YegP-like_sf"/>
</dbReference>
<proteinExistence type="predicted"/>
<dbReference type="Pfam" id="PF07411">
    <property type="entry name" value="DUF1508"/>
    <property type="match status" value="1"/>
</dbReference>
<evidence type="ECO:0000313" key="2">
    <source>
        <dbReference type="EMBL" id="TDK27575.1"/>
    </source>
</evidence>
<keyword evidence="3" id="KW-1185">Reference proteome</keyword>
<organism evidence="2 3">
    <name type="scientific">Arthrobacter crusticola</name>
    <dbReference type="NCBI Taxonomy" id="2547960"/>
    <lineage>
        <taxon>Bacteria</taxon>
        <taxon>Bacillati</taxon>
        <taxon>Actinomycetota</taxon>
        <taxon>Actinomycetes</taxon>
        <taxon>Micrococcales</taxon>
        <taxon>Micrococcaceae</taxon>
        <taxon>Arthrobacter</taxon>
    </lineage>
</organism>
<dbReference type="Proteomes" id="UP000295411">
    <property type="component" value="Unassembled WGS sequence"/>
</dbReference>